<evidence type="ECO:0000256" key="3">
    <source>
        <dbReference type="ARBA" id="ARBA00022748"/>
    </source>
</evidence>
<evidence type="ECO:0000256" key="5">
    <source>
        <dbReference type="ARBA" id="ARBA00023136"/>
    </source>
</evidence>
<evidence type="ECO:0000313" key="8">
    <source>
        <dbReference type="EMBL" id="ABU41504.1"/>
    </source>
</evidence>
<reference evidence="8" key="3">
    <citation type="submission" date="2007-07" db="EMBL/GenBank/DDBJ databases">
        <authorList>
            <person name="Xiong J."/>
        </authorList>
    </citation>
    <scope>NUCLEOTIDE SEQUENCE</scope>
</reference>
<reference evidence="8" key="1">
    <citation type="journal article" date="2006" name="Gene">
        <title>A specific and versatile genome walking technique.</title>
        <authorList>
            <person name="Guo H."/>
            <person name="Xiong J."/>
        </authorList>
    </citation>
    <scope>NUCLEOTIDE SEQUENCE</scope>
</reference>
<keyword evidence="10" id="KW-1185">Reference proteome</keyword>
<feature type="transmembrane region" description="Helical" evidence="6">
    <location>
        <begin position="156"/>
        <end position="181"/>
    </location>
</feature>
<evidence type="ECO:0000313" key="9">
    <source>
        <dbReference type="EMBL" id="TCP63595.1"/>
    </source>
</evidence>
<dbReference type="Pfam" id="PF05140">
    <property type="entry name" value="ResB"/>
    <property type="match status" value="1"/>
</dbReference>
<comment type="subcellular location">
    <subcellularLocation>
        <location evidence="1">Membrane</location>
        <topology evidence="1">Multi-pass membrane protein</topology>
    </subcellularLocation>
</comment>
<keyword evidence="4 6" id="KW-1133">Transmembrane helix</keyword>
<keyword evidence="5 6" id="KW-0472">Membrane</keyword>
<proteinExistence type="predicted"/>
<gene>
    <name evidence="8" type="primary">ccs1</name>
    <name evidence="9" type="ORF">EDD73_11720</name>
</gene>
<reference evidence="8" key="2">
    <citation type="journal article" date="2007" name="Microbiology">
        <title>Insight into the haem d1 biosynthesis pathway in heliobacteria through bioinformatics analysis.</title>
        <authorList>
            <person name="Xiong J."/>
            <person name="Bauer C.E."/>
            <person name="Pancholy A."/>
        </authorList>
    </citation>
    <scope>NUCLEOTIDE SEQUENCE</scope>
</reference>
<keyword evidence="3" id="KW-0201">Cytochrome c-type biogenesis</keyword>
<feature type="domain" description="ResB-like" evidence="7">
    <location>
        <begin position="17"/>
        <end position="432"/>
    </location>
</feature>
<evidence type="ECO:0000259" key="7">
    <source>
        <dbReference type="Pfam" id="PF05140"/>
    </source>
</evidence>
<dbReference type="GO" id="GO:0016020">
    <property type="term" value="C:membrane"/>
    <property type="evidence" value="ECO:0007669"/>
    <property type="project" value="UniProtKB-SubCell"/>
</dbReference>
<organism evidence="8">
    <name type="scientific">Heliophilum fasciatum</name>
    <dbReference type="NCBI Taxonomy" id="35700"/>
    <lineage>
        <taxon>Bacteria</taxon>
        <taxon>Bacillati</taxon>
        <taxon>Bacillota</taxon>
        <taxon>Clostridia</taxon>
        <taxon>Eubacteriales</taxon>
        <taxon>Heliobacteriaceae</taxon>
        <taxon>Heliophilum</taxon>
    </lineage>
</organism>
<dbReference type="EMBL" id="EU068732">
    <property type="protein sequence ID" value="ABU41504.1"/>
    <property type="molecule type" value="Genomic_DNA"/>
</dbReference>
<dbReference type="InterPro" id="IPR023494">
    <property type="entry name" value="Cyt_c_bgen_Ccs1/CcsB/ResB"/>
</dbReference>
<feature type="transmembrane region" description="Helical" evidence="6">
    <location>
        <begin position="379"/>
        <end position="399"/>
    </location>
</feature>
<dbReference type="InterPro" id="IPR007816">
    <property type="entry name" value="ResB-like_domain"/>
</dbReference>
<protein>
    <submittedName>
        <fullName evidence="8">Ccs1</fullName>
    </submittedName>
    <submittedName>
        <fullName evidence="9">Cytochrome c biogenesis protein</fullName>
    </submittedName>
</protein>
<evidence type="ECO:0000256" key="6">
    <source>
        <dbReference type="SAM" id="Phobius"/>
    </source>
</evidence>
<dbReference type="PANTHER" id="PTHR31566">
    <property type="entry name" value="CYTOCHROME C BIOGENESIS PROTEIN CCS1, CHLOROPLASTIC"/>
    <property type="match status" value="1"/>
</dbReference>
<feature type="transmembrane region" description="Helical" evidence="6">
    <location>
        <begin position="62"/>
        <end position="83"/>
    </location>
</feature>
<accession>A7UGU6</accession>
<dbReference type="Proteomes" id="UP000294813">
    <property type="component" value="Unassembled WGS sequence"/>
</dbReference>
<dbReference type="PANTHER" id="PTHR31566:SF0">
    <property type="entry name" value="CYTOCHROME C BIOGENESIS PROTEIN CCS1, CHLOROPLASTIC"/>
    <property type="match status" value="1"/>
</dbReference>
<evidence type="ECO:0000256" key="1">
    <source>
        <dbReference type="ARBA" id="ARBA00004141"/>
    </source>
</evidence>
<sequence length="451" mass="49398">MSNQTWTDRAWNFFSSMKLGLILLLVIAVAAIAGTVIPQNQPPQAYGSSYELYDALGLTDMYHTWWFLVLLALLSMNLLVCSVHRFGALQRQFSALPAAKKAEDLRSLATKATSVQPGSVDAVAATIATRWQQAGYRVQRQSDGETQLIAADKGRWGIWGSLITHLGMLVLLAGAVVSTYMSTEDQAPLEVGQQVALSELGGLLGAPSNVAIQVKDFKTIYREDGTIQDWLSTLTVLKDGQEQLTQTIEVNQPLYYEGYKFYQAFYGANMVTHVTGPNGESRDVRLEEGEAVQVPGTKLAVMLYRYVPDFDPAIAPQTKSNEPNNPRVIYVVYEGMKQIDVGAAQIGVPETLPGGATLGIVSHRPYTGLLIRQDPGVNIVWLGCAILLVGMGLSFYLPYRRIWAAIEPKGAQATIAWAGISPKNKVAFVDEFHRLTETKPDVAKENDDGLE</sequence>
<keyword evidence="2 6" id="KW-0812">Transmembrane</keyword>
<reference evidence="9 10" key="4">
    <citation type="submission" date="2019-03" db="EMBL/GenBank/DDBJ databases">
        <title>Genomic Encyclopedia of Type Strains, Phase IV (KMG-IV): sequencing the most valuable type-strain genomes for metagenomic binning, comparative biology and taxonomic classification.</title>
        <authorList>
            <person name="Goeker M."/>
        </authorList>
    </citation>
    <scope>NUCLEOTIDE SEQUENCE [LARGE SCALE GENOMIC DNA]</scope>
    <source>
        <strain evidence="9 10">DSM 11170</strain>
    </source>
</reference>
<dbReference type="EMBL" id="SLXT01000017">
    <property type="protein sequence ID" value="TCP63595.1"/>
    <property type="molecule type" value="Genomic_DNA"/>
</dbReference>
<dbReference type="OrthoDB" id="9770923at2"/>
<evidence type="ECO:0000256" key="2">
    <source>
        <dbReference type="ARBA" id="ARBA00022692"/>
    </source>
</evidence>
<evidence type="ECO:0000256" key="4">
    <source>
        <dbReference type="ARBA" id="ARBA00022989"/>
    </source>
</evidence>
<dbReference type="RefSeq" id="WP_131919581.1">
    <property type="nucleotide sequence ID" value="NZ_JAOQNU010000016.1"/>
</dbReference>
<dbReference type="AlphaFoldDB" id="A7UGU6"/>
<name>A7UGU6_9FIRM</name>
<dbReference type="GO" id="GO:0017004">
    <property type="term" value="P:cytochrome complex assembly"/>
    <property type="evidence" value="ECO:0007669"/>
    <property type="project" value="UniProtKB-KW"/>
</dbReference>
<evidence type="ECO:0000313" key="10">
    <source>
        <dbReference type="Proteomes" id="UP000294813"/>
    </source>
</evidence>